<keyword evidence="4" id="KW-1185">Reference proteome</keyword>
<dbReference type="AlphaFoldDB" id="A0AA88GGP5"/>
<gene>
    <name evidence="3" type="ORF">C9374_010834</name>
</gene>
<dbReference type="InterPro" id="IPR005804">
    <property type="entry name" value="FA_desaturase_dom"/>
</dbReference>
<reference evidence="3 4" key="1">
    <citation type="journal article" date="2018" name="BMC Genomics">
        <title>The genome of Naegleria lovaniensis, the basis for a comparative approach to unravel pathogenicity factors of the human pathogenic amoeba N. fowleri.</title>
        <authorList>
            <person name="Liechti N."/>
            <person name="Schurch N."/>
            <person name="Bruggmann R."/>
            <person name="Wittwer M."/>
        </authorList>
    </citation>
    <scope>NUCLEOTIDE SEQUENCE [LARGE SCALE GENOMIC DNA]</scope>
    <source>
        <strain evidence="3 4">ATCC 30569</strain>
    </source>
</reference>
<organism evidence="3 4">
    <name type="scientific">Naegleria lovaniensis</name>
    <name type="common">Amoeba</name>
    <dbReference type="NCBI Taxonomy" id="51637"/>
    <lineage>
        <taxon>Eukaryota</taxon>
        <taxon>Discoba</taxon>
        <taxon>Heterolobosea</taxon>
        <taxon>Tetramitia</taxon>
        <taxon>Eutetramitia</taxon>
        <taxon>Vahlkampfiidae</taxon>
        <taxon>Naegleria</taxon>
    </lineage>
</organism>
<evidence type="ECO:0000259" key="2">
    <source>
        <dbReference type="Pfam" id="PF00487"/>
    </source>
</evidence>
<proteinExistence type="predicted"/>
<feature type="transmembrane region" description="Helical" evidence="1">
    <location>
        <begin position="35"/>
        <end position="58"/>
    </location>
</feature>
<feature type="domain" description="Fatty acid desaturase" evidence="2">
    <location>
        <begin position="74"/>
        <end position="340"/>
    </location>
</feature>
<evidence type="ECO:0000256" key="1">
    <source>
        <dbReference type="SAM" id="Phobius"/>
    </source>
</evidence>
<feature type="transmembrane region" description="Helical" evidence="1">
    <location>
        <begin position="103"/>
        <end position="123"/>
    </location>
</feature>
<feature type="transmembrane region" description="Helical" evidence="1">
    <location>
        <begin position="151"/>
        <end position="184"/>
    </location>
</feature>
<dbReference type="Proteomes" id="UP000816034">
    <property type="component" value="Unassembled WGS sequence"/>
</dbReference>
<evidence type="ECO:0000313" key="4">
    <source>
        <dbReference type="Proteomes" id="UP000816034"/>
    </source>
</evidence>
<dbReference type="Pfam" id="PF00487">
    <property type="entry name" value="FA_desaturase"/>
    <property type="match status" value="1"/>
</dbReference>
<keyword evidence="1" id="KW-0812">Transmembrane</keyword>
<feature type="transmembrane region" description="Helical" evidence="1">
    <location>
        <begin position="243"/>
        <end position="263"/>
    </location>
</feature>
<dbReference type="GeneID" id="68103288"/>
<keyword evidence="1" id="KW-1133">Transmembrane helix</keyword>
<dbReference type="GO" id="GO:0006629">
    <property type="term" value="P:lipid metabolic process"/>
    <property type="evidence" value="ECO:0007669"/>
    <property type="project" value="InterPro"/>
</dbReference>
<name>A0AA88GGP5_NAELO</name>
<evidence type="ECO:0000313" key="3">
    <source>
        <dbReference type="EMBL" id="KAG2374264.1"/>
    </source>
</evidence>
<dbReference type="RefSeq" id="XP_044543438.1">
    <property type="nucleotide sequence ID" value="XM_044686422.1"/>
</dbReference>
<feature type="transmembrane region" description="Helical" evidence="1">
    <location>
        <begin position="64"/>
        <end position="82"/>
    </location>
</feature>
<protein>
    <recommendedName>
        <fullName evidence="2">Fatty acid desaturase domain-containing protein</fullName>
    </recommendedName>
</protein>
<comment type="caution">
    <text evidence="3">The sequence shown here is derived from an EMBL/GenBank/DDBJ whole genome shotgun (WGS) entry which is preliminary data.</text>
</comment>
<sequence>MKAIHQKEKESTALNRSKLLSIIPRELFKPNVKKYVLDMILSSLTSQLMILGACKILSLTESSISPYWVYSAGLVMCILAAFPTYKSCLFIHEAVHQIPNMPFIAWFYNLVNGFVNRMPFYAYTPHLRHHMPENYGTLQDPEYDYLASYSVAFNFVVAPIVSSFASAVFVFIRFGLIPFLLPFVGSSARNFIFRFASTLVMNPKYDRGLPMNQTERWNWYSQDFGCAVWTCLLMMALHWNWIGVNYLLVNFMVTFCTFLVNYYRAIMAHRYFADGRCTFTRKQMILDSVNYENDSFWSEMFFPFSLNYHGLHHVFPNIPYHSLKKVHSIIMEYIEKQDPNHPYKYTVVKSYWNAVALQANGEM</sequence>
<keyword evidence="1" id="KW-0472">Membrane</keyword>
<dbReference type="EMBL" id="PYSW02000046">
    <property type="protein sequence ID" value="KAG2374264.1"/>
    <property type="molecule type" value="Genomic_DNA"/>
</dbReference>
<accession>A0AA88GGP5</accession>